<sequence length="167" mass="18475">MPSTKSIPQESDWPNYISRSVVISAPREKVWAVLVDFAAYSEWNPYIRESTLLGASSGQQIAAGHRVALKVHMPPAMDDSVKLRGMTETVKHVEPQRQLAWGSHLPGWLFGAEHWNVLSDVEGGTKFEIIAVFSGAGPYVMMLSMREPFTASVNAMAEALKTRCEKS</sequence>
<dbReference type="SUPFAM" id="SSF55961">
    <property type="entry name" value="Bet v1-like"/>
    <property type="match status" value="1"/>
</dbReference>
<reference evidence="1" key="1">
    <citation type="submission" date="2023-03" db="EMBL/GenBank/DDBJ databases">
        <title>Massive genome expansion in bonnet fungi (Mycena s.s.) driven by repeated elements and novel gene families across ecological guilds.</title>
        <authorList>
            <consortium name="Lawrence Berkeley National Laboratory"/>
            <person name="Harder C.B."/>
            <person name="Miyauchi S."/>
            <person name="Viragh M."/>
            <person name="Kuo A."/>
            <person name="Thoen E."/>
            <person name="Andreopoulos B."/>
            <person name="Lu D."/>
            <person name="Skrede I."/>
            <person name="Drula E."/>
            <person name="Henrissat B."/>
            <person name="Morin E."/>
            <person name="Kohler A."/>
            <person name="Barry K."/>
            <person name="LaButti K."/>
            <person name="Morin E."/>
            <person name="Salamov A."/>
            <person name="Lipzen A."/>
            <person name="Mereny Z."/>
            <person name="Hegedus B."/>
            <person name="Baldrian P."/>
            <person name="Stursova M."/>
            <person name="Weitz H."/>
            <person name="Taylor A."/>
            <person name="Grigoriev I.V."/>
            <person name="Nagy L.G."/>
            <person name="Martin F."/>
            <person name="Kauserud H."/>
        </authorList>
    </citation>
    <scope>NUCLEOTIDE SEQUENCE</scope>
    <source>
        <strain evidence="1">CBHHK067</strain>
    </source>
</reference>
<evidence type="ECO:0000313" key="1">
    <source>
        <dbReference type="EMBL" id="KAJ7673444.1"/>
    </source>
</evidence>
<evidence type="ECO:0000313" key="2">
    <source>
        <dbReference type="Proteomes" id="UP001221757"/>
    </source>
</evidence>
<protein>
    <recommendedName>
        <fullName evidence="3">SRPBCC domain-containing protein</fullName>
    </recommendedName>
</protein>
<dbReference type="InterPro" id="IPR023393">
    <property type="entry name" value="START-like_dom_sf"/>
</dbReference>
<accession>A0AAD7D4M8</accession>
<dbReference type="Pfam" id="PF10604">
    <property type="entry name" value="Polyketide_cyc2"/>
    <property type="match status" value="1"/>
</dbReference>
<dbReference type="Gene3D" id="3.30.530.20">
    <property type="match status" value="1"/>
</dbReference>
<organism evidence="1 2">
    <name type="scientific">Mycena rosella</name>
    <name type="common">Pink bonnet</name>
    <name type="synonym">Agaricus rosellus</name>
    <dbReference type="NCBI Taxonomy" id="1033263"/>
    <lineage>
        <taxon>Eukaryota</taxon>
        <taxon>Fungi</taxon>
        <taxon>Dikarya</taxon>
        <taxon>Basidiomycota</taxon>
        <taxon>Agaricomycotina</taxon>
        <taxon>Agaricomycetes</taxon>
        <taxon>Agaricomycetidae</taxon>
        <taxon>Agaricales</taxon>
        <taxon>Marasmiineae</taxon>
        <taxon>Mycenaceae</taxon>
        <taxon>Mycena</taxon>
    </lineage>
</organism>
<proteinExistence type="predicted"/>
<keyword evidence="2" id="KW-1185">Reference proteome</keyword>
<evidence type="ECO:0008006" key="3">
    <source>
        <dbReference type="Google" id="ProtNLM"/>
    </source>
</evidence>
<dbReference type="CDD" id="cd07822">
    <property type="entry name" value="SRPBCC_4"/>
    <property type="match status" value="1"/>
</dbReference>
<dbReference type="InterPro" id="IPR019587">
    <property type="entry name" value="Polyketide_cyclase/dehydratase"/>
</dbReference>
<gene>
    <name evidence="1" type="ORF">B0H17DRAFT_1335058</name>
</gene>
<dbReference type="PANTHER" id="PTHR36166:SF1">
    <property type="entry name" value="SRPBCC DOMAIN-CONTAINING PROTEIN"/>
    <property type="match status" value="1"/>
</dbReference>
<dbReference type="PANTHER" id="PTHR36166">
    <property type="entry name" value="CHROMOSOME 9, WHOLE GENOME SHOTGUN SEQUENCE"/>
    <property type="match status" value="1"/>
</dbReference>
<name>A0AAD7D4M8_MYCRO</name>
<dbReference type="EMBL" id="JARKIE010000162">
    <property type="protein sequence ID" value="KAJ7673444.1"/>
    <property type="molecule type" value="Genomic_DNA"/>
</dbReference>
<dbReference type="Proteomes" id="UP001221757">
    <property type="component" value="Unassembled WGS sequence"/>
</dbReference>
<dbReference type="AlphaFoldDB" id="A0AAD7D4M8"/>
<comment type="caution">
    <text evidence="1">The sequence shown here is derived from an EMBL/GenBank/DDBJ whole genome shotgun (WGS) entry which is preliminary data.</text>
</comment>